<evidence type="ECO:0000256" key="10">
    <source>
        <dbReference type="SAM" id="MobiDB-lite"/>
    </source>
</evidence>
<feature type="transmembrane region" description="Helical" evidence="11">
    <location>
        <begin position="255"/>
        <end position="273"/>
    </location>
</feature>
<evidence type="ECO:0000256" key="6">
    <source>
        <dbReference type="ARBA" id="ARBA00022840"/>
    </source>
</evidence>
<name>A0A9Q4C3R5_9EURY</name>
<dbReference type="NCBIfam" id="TIGR01511">
    <property type="entry name" value="ATPase-IB1_Cu"/>
    <property type="match status" value="1"/>
</dbReference>
<sequence>MARSKATAETQEGCALCDLPLNEAVTSDEVDGVFCCRGCMEVHRTLGDVDIEEEKKDAGTKEIHEDAEEAFLSVEGMHCSACEVFIESRAEEREGVEDVEASYASELVKMAYRPDVVGREGLVDAVDGFGYKAHDPERGDERDDELAELLTIGRLVVGAWLGMMVMVWYIVFLYPEYLGMSALVERPGPLLDPFTSYYLVLGTSAVLFVTGYPILRSAYVSLRSGTPNMDLLVSLAAVNAYVYSLGVLFVGGEEVYFDITVVVVMVVTLGNYYEKRIKRRASDRMEELTRERVDEARRRTRNGDEVVNVDELEPGDEVVVKPGERVPVDGVVVEGSAAVDESLVTGESLPEEKKPGDEVVGGSVVTDDALVVEVPEEMVSTFDRLVNFLWDVQSSRPGVQRLADRLAGFFVPLVLLIAVATFGVRTYLTGDPAGAMLSALAVLVVSCPCALGLATPLAVASGVREALEQGVAITDGSVFEDTHEYDVVAFDKTGTLTTGNMRLVDVTADDGEDADEALRRAAAVETYSSHPIADAVTEGAGSDTPDATEFRRHPGKGVSAVVDGERVTVGSEALVKEREDEPSESLHDTAERERGVGNAPVYVGWGGDVRAVLSVGDRPRDEWEETVAEIDARVAVITGDDEAAVGYFREHDGVDDVFAGVPPEAKAETVERLRGHGKTVMVGDGTNDAPALAEADLGVALGTGTATAGDAADVVVTRDDLTKVTDVLELTRSTKQRIRQNLGWALTYNAVAVPAAVAGVISPAVAAFAMATSSVLVVANSSRDL</sequence>
<dbReference type="InterPro" id="IPR023214">
    <property type="entry name" value="HAD_sf"/>
</dbReference>
<evidence type="ECO:0000259" key="12">
    <source>
        <dbReference type="PROSITE" id="PS50846"/>
    </source>
</evidence>
<dbReference type="Pfam" id="PF00403">
    <property type="entry name" value="HMA"/>
    <property type="match status" value="1"/>
</dbReference>
<dbReference type="InterPro" id="IPR023299">
    <property type="entry name" value="ATPase_P-typ_cyto_dom_N"/>
</dbReference>
<evidence type="ECO:0000313" key="13">
    <source>
        <dbReference type="EMBL" id="MCX2818883.1"/>
    </source>
</evidence>
<keyword evidence="4" id="KW-0479">Metal-binding</keyword>
<dbReference type="GO" id="GO:0055070">
    <property type="term" value="P:copper ion homeostasis"/>
    <property type="evidence" value="ECO:0007669"/>
    <property type="project" value="TreeGrafter"/>
</dbReference>
<feature type="transmembrane region" description="Helical" evidence="11">
    <location>
        <begin position="152"/>
        <end position="174"/>
    </location>
</feature>
<dbReference type="Pfam" id="PF00702">
    <property type="entry name" value="Hydrolase"/>
    <property type="match status" value="1"/>
</dbReference>
<dbReference type="GO" id="GO:0005507">
    <property type="term" value="F:copper ion binding"/>
    <property type="evidence" value="ECO:0007669"/>
    <property type="project" value="TreeGrafter"/>
</dbReference>
<dbReference type="InterPro" id="IPR018303">
    <property type="entry name" value="ATPase_P-typ_P_site"/>
</dbReference>
<comment type="subcellular location">
    <subcellularLocation>
        <location evidence="1">Endomembrane system</location>
        <topology evidence="1">Multi-pass membrane protein</topology>
    </subcellularLocation>
</comment>
<comment type="similarity">
    <text evidence="2">Belongs to the cation transport ATPase (P-type) (TC 3.A.3) family. Type IB subfamily.</text>
</comment>
<keyword evidence="3 11" id="KW-0812">Transmembrane</keyword>
<dbReference type="Gene3D" id="3.30.70.100">
    <property type="match status" value="1"/>
</dbReference>
<dbReference type="GO" id="GO:0012505">
    <property type="term" value="C:endomembrane system"/>
    <property type="evidence" value="ECO:0007669"/>
    <property type="project" value="UniProtKB-SubCell"/>
</dbReference>
<dbReference type="PRINTS" id="PR00119">
    <property type="entry name" value="CATATPASE"/>
</dbReference>
<organism evidence="13 14">
    <name type="scientific">Halorutilus salinus</name>
    <dbReference type="NCBI Taxonomy" id="2487751"/>
    <lineage>
        <taxon>Archaea</taxon>
        <taxon>Methanobacteriati</taxon>
        <taxon>Methanobacteriota</taxon>
        <taxon>Stenosarchaea group</taxon>
        <taxon>Halobacteria</taxon>
        <taxon>Halorutilales</taxon>
        <taxon>Halorutilaceae</taxon>
        <taxon>Halorutilus</taxon>
    </lineage>
</organism>
<keyword evidence="14" id="KW-1185">Reference proteome</keyword>
<evidence type="ECO:0000256" key="5">
    <source>
        <dbReference type="ARBA" id="ARBA00022741"/>
    </source>
</evidence>
<dbReference type="Gene3D" id="1.20.1110.10">
    <property type="entry name" value="Calcium-transporting ATPase, transmembrane domain"/>
    <property type="match status" value="1"/>
</dbReference>
<evidence type="ECO:0000256" key="8">
    <source>
        <dbReference type="ARBA" id="ARBA00022989"/>
    </source>
</evidence>
<dbReference type="InterPro" id="IPR023298">
    <property type="entry name" value="ATPase_P-typ_TM_dom_sf"/>
</dbReference>
<dbReference type="GO" id="GO:0005524">
    <property type="term" value="F:ATP binding"/>
    <property type="evidence" value="ECO:0007669"/>
    <property type="project" value="UniProtKB-KW"/>
</dbReference>
<dbReference type="PANTHER" id="PTHR43520:SF8">
    <property type="entry name" value="P-TYPE CU(+) TRANSPORTER"/>
    <property type="match status" value="1"/>
</dbReference>
<feature type="transmembrane region" description="Helical" evidence="11">
    <location>
        <begin position="746"/>
        <end position="779"/>
    </location>
</feature>
<dbReference type="GO" id="GO:0016020">
    <property type="term" value="C:membrane"/>
    <property type="evidence" value="ECO:0007669"/>
    <property type="project" value="InterPro"/>
</dbReference>
<dbReference type="Pfam" id="PF00122">
    <property type="entry name" value="E1-E2_ATPase"/>
    <property type="match status" value="1"/>
</dbReference>
<dbReference type="PROSITE" id="PS00154">
    <property type="entry name" value="ATPASE_E1_E2"/>
    <property type="match status" value="1"/>
</dbReference>
<feature type="transmembrane region" description="Helical" evidence="11">
    <location>
        <begin position="194"/>
        <end position="215"/>
    </location>
</feature>
<dbReference type="InterPro" id="IPR001757">
    <property type="entry name" value="P_typ_ATPase"/>
</dbReference>
<evidence type="ECO:0000256" key="9">
    <source>
        <dbReference type="ARBA" id="ARBA00023136"/>
    </source>
</evidence>
<dbReference type="InterPro" id="IPR059000">
    <property type="entry name" value="ATPase_P-type_domA"/>
</dbReference>
<dbReference type="Gene3D" id="3.40.50.1000">
    <property type="entry name" value="HAD superfamily/HAD-like"/>
    <property type="match status" value="1"/>
</dbReference>
<reference evidence="13" key="1">
    <citation type="submission" date="2022-09" db="EMBL/GenBank/DDBJ databases">
        <title>Haloadaptaus new haloarchaeum isolated from saline soil.</title>
        <authorList>
            <person name="Duran-Viseras A."/>
            <person name="Sanchez-Porro C."/>
            <person name="Ventosa A."/>
        </authorList>
    </citation>
    <scope>NUCLEOTIDE SEQUENCE</scope>
    <source>
        <strain evidence="13">F3-133</strain>
    </source>
</reference>
<gene>
    <name evidence="13" type="ORF">EGH25_05915</name>
</gene>
<dbReference type="InterPro" id="IPR006121">
    <property type="entry name" value="HMA_dom"/>
</dbReference>
<feature type="transmembrane region" description="Helical" evidence="11">
    <location>
        <begin position="406"/>
        <end position="428"/>
    </location>
</feature>
<keyword evidence="9 11" id="KW-0472">Membrane</keyword>
<feature type="transmembrane region" description="Helical" evidence="11">
    <location>
        <begin position="434"/>
        <end position="459"/>
    </location>
</feature>
<protein>
    <submittedName>
        <fullName evidence="13">Cation-translocating P-type ATPase</fullName>
    </submittedName>
</protein>
<dbReference type="GO" id="GO:0016887">
    <property type="term" value="F:ATP hydrolysis activity"/>
    <property type="evidence" value="ECO:0007669"/>
    <property type="project" value="InterPro"/>
</dbReference>
<dbReference type="NCBIfam" id="TIGR01525">
    <property type="entry name" value="ATPase-IB_hvy"/>
    <property type="match status" value="1"/>
</dbReference>
<dbReference type="PROSITE" id="PS50846">
    <property type="entry name" value="HMA_2"/>
    <property type="match status" value="1"/>
</dbReference>
<dbReference type="EMBL" id="RKLV01000005">
    <property type="protein sequence ID" value="MCX2818883.1"/>
    <property type="molecule type" value="Genomic_DNA"/>
</dbReference>
<evidence type="ECO:0000256" key="7">
    <source>
        <dbReference type="ARBA" id="ARBA00022967"/>
    </source>
</evidence>
<accession>A0A9Q4C3R5</accession>
<dbReference type="NCBIfam" id="TIGR01494">
    <property type="entry name" value="ATPase_P-type"/>
    <property type="match status" value="1"/>
</dbReference>
<comment type="caution">
    <text evidence="13">The sequence shown here is derived from an EMBL/GenBank/DDBJ whole genome shotgun (WGS) entry which is preliminary data.</text>
</comment>
<evidence type="ECO:0000256" key="4">
    <source>
        <dbReference type="ARBA" id="ARBA00022723"/>
    </source>
</evidence>
<dbReference type="CDD" id="cd00371">
    <property type="entry name" value="HMA"/>
    <property type="match status" value="1"/>
</dbReference>
<dbReference type="InterPro" id="IPR027256">
    <property type="entry name" value="P-typ_ATPase_IB"/>
</dbReference>
<dbReference type="SUPFAM" id="SSF56784">
    <property type="entry name" value="HAD-like"/>
    <property type="match status" value="1"/>
</dbReference>
<evidence type="ECO:0000256" key="2">
    <source>
        <dbReference type="ARBA" id="ARBA00006024"/>
    </source>
</evidence>
<dbReference type="RefSeq" id="WP_266086725.1">
    <property type="nucleotide sequence ID" value="NZ_RKLV01000005.1"/>
</dbReference>
<dbReference type="PROSITE" id="PS01229">
    <property type="entry name" value="COF_2"/>
    <property type="match status" value="1"/>
</dbReference>
<keyword evidence="8 11" id="KW-1133">Transmembrane helix</keyword>
<dbReference type="SUPFAM" id="SSF81665">
    <property type="entry name" value="Calcium ATPase, transmembrane domain M"/>
    <property type="match status" value="1"/>
</dbReference>
<dbReference type="Proteomes" id="UP001149411">
    <property type="component" value="Unassembled WGS sequence"/>
</dbReference>
<feature type="domain" description="HMA" evidence="12">
    <location>
        <begin position="68"/>
        <end position="134"/>
    </location>
</feature>
<feature type="region of interest" description="Disordered" evidence="10">
    <location>
        <begin position="535"/>
        <end position="554"/>
    </location>
</feature>
<keyword evidence="5" id="KW-0547">Nucleotide-binding</keyword>
<evidence type="ECO:0000256" key="3">
    <source>
        <dbReference type="ARBA" id="ARBA00022692"/>
    </source>
</evidence>
<evidence type="ECO:0000313" key="14">
    <source>
        <dbReference type="Proteomes" id="UP001149411"/>
    </source>
</evidence>
<feature type="transmembrane region" description="Helical" evidence="11">
    <location>
        <begin position="227"/>
        <end position="249"/>
    </location>
</feature>
<dbReference type="GO" id="GO:0043682">
    <property type="term" value="F:P-type divalent copper transporter activity"/>
    <property type="evidence" value="ECO:0007669"/>
    <property type="project" value="TreeGrafter"/>
</dbReference>
<dbReference type="SUPFAM" id="SSF55008">
    <property type="entry name" value="HMA, heavy metal-associated domain"/>
    <property type="match status" value="1"/>
</dbReference>
<evidence type="ECO:0000256" key="1">
    <source>
        <dbReference type="ARBA" id="ARBA00004127"/>
    </source>
</evidence>
<dbReference type="PANTHER" id="PTHR43520">
    <property type="entry name" value="ATP7, ISOFORM B"/>
    <property type="match status" value="1"/>
</dbReference>
<dbReference type="PRINTS" id="PR00120">
    <property type="entry name" value="HATPASE"/>
</dbReference>
<dbReference type="InterPro" id="IPR036163">
    <property type="entry name" value="HMA_dom_sf"/>
</dbReference>
<keyword evidence="6" id="KW-0067">ATP-binding</keyword>
<dbReference type="Gene3D" id="3.40.1110.10">
    <property type="entry name" value="Calcium-transporting ATPase, cytoplasmic domain N"/>
    <property type="match status" value="1"/>
</dbReference>
<dbReference type="AlphaFoldDB" id="A0A9Q4C3R5"/>
<keyword evidence="7" id="KW-1278">Translocase</keyword>
<proteinExistence type="inferred from homology"/>
<dbReference type="Gene3D" id="2.70.150.10">
    <property type="entry name" value="Calcium-transporting ATPase, cytoplasmic transduction domain A"/>
    <property type="match status" value="1"/>
</dbReference>
<dbReference type="SUPFAM" id="SSF81653">
    <property type="entry name" value="Calcium ATPase, transduction domain A"/>
    <property type="match status" value="1"/>
</dbReference>
<dbReference type="InterPro" id="IPR036412">
    <property type="entry name" value="HAD-like_sf"/>
</dbReference>
<dbReference type="InterPro" id="IPR008250">
    <property type="entry name" value="ATPase_P-typ_transduc_dom_A_sf"/>
</dbReference>
<evidence type="ECO:0000256" key="11">
    <source>
        <dbReference type="SAM" id="Phobius"/>
    </source>
</evidence>